<dbReference type="InterPro" id="IPR052710">
    <property type="entry name" value="CAAX_protease"/>
</dbReference>
<evidence type="ECO:0000313" key="4">
    <source>
        <dbReference type="Proteomes" id="UP000183894"/>
    </source>
</evidence>
<dbReference type="GO" id="GO:0080120">
    <property type="term" value="P:CAAX-box protein maturation"/>
    <property type="evidence" value="ECO:0007669"/>
    <property type="project" value="UniProtKB-ARBA"/>
</dbReference>
<gene>
    <name evidence="3" type="ORF">SAMN04488691_10334</name>
</gene>
<feature type="transmembrane region" description="Helical" evidence="1">
    <location>
        <begin position="16"/>
        <end position="37"/>
    </location>
</feature>
<evidence type="ECO:0000259" key="2">
    <source>
        <dbReference type="Pfam" id="PF02517"/>
    </source>
</evidence>
<dbReference type="EMBL" id="FOAD01000003">
    <property type="protein sequence ID" value="SEL12688.1"/>
    <property type="molecule type" value="Genomic_DNA"/>
</dbReference>
<dbReference type="PANTHER" id="PTHR36435:SF1">
    <property type="entry name" value="CAAX AMINO TERMINAL PROTEASE FAMILY PROTEIN"/>
    <property type="match status" value="1"/>
</dbReference>
<feature type="transmembrane region" description="Helical" evidence="1">
    <location>
        <begin position="95"/>
        <end position="117"/>
    </location>
</feature>
<evidence type="ECO:0000256" key="1">
    <source>
        <dbReference type="SAM" id="Phobius"/>
    </source>
</evidence>
<protein>
    <recommendedName>
        <fullName evidence="2">CAAX prenyl protease 2/Lysostaphin resistance protein A-like domain-containing protein</fullName>
    </recommendedName>
</protein>
<evidence type="ECO:0000313" key="3">
    <source>
        <dbReference type="EMBL" id="SEL12688.1"/>
    </source>
</evidence>
<feature type="transmembrane region" description="Helical" evidence="1">
    <location>
        <begin position="219"/>
        <end position="239"/>
    </location>
</feature>
<dbReference type="OrthoDB" id="275779at2157"/>
<keyword evidence="1" id="KW-1133">Transmembrane helix</keyword>
<dbReference type="Pfam" id="PF02517">
    <property type="entry name" value="Rce1-like"/>
    <property type="match status" value="1"/>
</dbReference>
<dbReference type="PANTHER" id="PTHR36435">
    <property type="entry name" value="SLR1288 PROTEIN"/>
    <property type="match status" value="1"/>
</dbReference>
<dbReference type="InterPro" id="IPR003675">
    <property type="entry name" value="Rce1/LyrA-like_dom"/>
</dbReference>
<feature type="transmembrane region" description="Helical" evidence="1">
    <location>
        <begin position="168"/>
        <end position="188"/>
    </location>
</feature>
<dbReference type="RefSeq" id="WP_074793108.1">
    <property type="nucleotide sequence ID" value="NZ_FOAD01000003.1"/>
</dbReference>
<keyword evidence="1" id="KW-0812">Transmembrane</keyword>
<accession>A0A1H7MPB6</accession>
<feature type="transmembrane region" description="Helical" evidence="1">
    <location>
        <begin position="57"/>
        <end position="75"/>
    </location>
</feature>
<feature type="transmembrane region" description="Helical" evidence="1">
    <location>
        <begin position="194"/>
        <end position="212"/>
    </location>
</feature>
<dbReference type="AlphaFoldDB" id="A0A1H7MPB6"/>
<sequence>MAHDTARSSATPADHLQAYGGIIIVVALTLIVGAVFGSIAHGLASGFLDSSDPLLEALQSAGTFVGFGAVGLGYLAARDDWELIRLESPSKRDLLWIAGGLVALFGVYLGGSALMSALNVQSGDSVIAQQGAQNPMYFLYLTVVTIVLVGPAEELIFRGVVFGELRRLWGPLPAIVLSSAVFASIHVWSFTGAGALVSLGMVFVLGGVLAAIYEKSGNLAVAAVVHGLFNAVQFVVSYAQTTGLV</sequence>
<dbReference type="GO" id="GO:0004175">
    <property type="term" value="F:endopeptidase activity"/>
    <property type="evidence" value="ECO:0007669"/>
    <property type="project" value="UniProtKB-ARBA"/>
</dbReference>
<proteinExistence type="predicted"/>
<organism evidence="3 4">
    <name type="scientific">Haloferax larsenii</name>
    <dbReference type="NCBI Taxonomy" id="302484"/>
    <lineage>
        <taxon>Archaea</taxon>
        <taxon>Methanobacteriati</taxon>
        <taxon>Methanobacteriota</taxon>
        <taxon>Stenosarchaea group</taxon>
        <taxon>Halobacteria</taxon>
        <taxon>Halobacteriales</taxon>
        <taxon>Haloferacaceae</taxon>
        <taxon>Haloferax</taxon>
    </lineage>
</organism>
<feature type="domain" description="CAAX prenyl protease 2/Lysostaphin resistance protein A-like" evidence="2">
    <location>
        <begin position="138"/>
        <end position="232"/>
    </location>
</feature>
<feature type="transmembrane region" description="Helical" evidence="1">
    <location>
        <begin position="137"/>
        <end position="156"/>
    </location>
</feature>
<dbReference type="Proteomes" id="UP000183894">
    <property type="component" value="Unassembled WGS sequence"/>
</dbReference>
<name>A0A1H7MPB6_HALLR</name>
<keyword evidence="1" id="KW-0472">Membrane</keyword>
<reference evidence="3 4" key="1">
    <citation type="submission" date="2016-10" db="EMBL/GenBank/DDBJ databases">
        <authorList>
            <person name="de Groot N.N."/>
        </authorList>
    </citation>
    <scope>NUCLEOTIDE SEQUENCE [LARGE SCALE GENOMIC DNA]</scope>
    <source>
        <strain evidence="3 4">CDM_5</strain>
    </source>
</reference>